<gene>
    <name evidence="6" type="ORF">PG986_003686</name>
</gene>
<proteinExistence type="inferred from homology"/>
<dbReference type="InterPro" id="IPR036318">
    <property type="entry name" value="FAD-bd_PCMH-like_sf"/>
</dbReference>
<evidence type="ECO:0000256" key="2">
    <source>
        <dbReference type="ARBA" id="ARBA00022630"/>
    </source>
</evidence>
<dbReference type="InterPro" id="IPR006094">
    <property type="entry name" value="Oxid_FAD_bind_N"/>
</dbReference>
<name>A0ABR1QTY9_9PEZI</name>
<dbReference type="Gene3D" id="3.30.465.10">
    <property type="match status" value="1"/>
</dbReference>
<dbReference type="RefSeq" id="XP_066704972.1">
    <property type="nucleotide sequence ID" value="XM_066839908.1"/>
</dbReference>
<dbReference type="InterPro" id="IPR050416">
    <property type="entry name" value="FAD-linked_Oxidoreductase"/>
</dbReference>
<sequence>MALASCCAALSNALPGNVFLPNSNTYASANSNRWSGTSSLSPSCVVLPGSTQDVAAALQVLTQNGRPFVVKSGGHMAKPGFNNIDGGVSLDLSRLNSVELSGDLRTTRLGTGAEWQRVYDNTPGVVVPGGLCGGTGVGGVSLGGGMSIFLAGVGWTANNVVDFEVVLANGTVVHATPNTNPDLFMALKGGGADFGVLTHITITNAQLTNFIYAGQVLNGLTDRSSQALLRVLTRYTTANNRDPGAGMQTIFKLGSNGKNEVETLYGHRAGLNAMIPVPFLSPAIFNELLGVLPQTVAFAAPAPMNILSNMAQDGLATITFQDDQATIEAVHKVTSDICKQVVDIPNLDCFWSYVPLSDIVTANSLKRGGNVLGLERKRIDRMVVFFSPRWLDPQYDARMSNVSQAWYSQAKAATVAQGTADDFFYLNFAGGFQDPISSYGADNVNFLQRVAARYDPQGVFQKLMPGGFKLPQGY</sequence>
<accession>A0ABR1QTY9</accession>
<protein>
    <submittedName>
        <fullName evidence="6">Oxidoreductase</fullName>
    </submittedName>
</protein>
<keyword evidence="3" id="KW-0274">FAD</keyword>
<evidence type="ECO:0000256" key="3">
    <source>
        <dbReference type="ARBA" id="ARBA00022827"/>
    </source>
</evidence>
<comment type="caution">
    <text evidence="6">The sequence shown here is derived from an EMBL/GenBank/DDBJ whole genome shotgun (WGS) entry which is preliminary data.</text>
</comment>
<dbReference type="PANTHER" id="PTHR42973">
    <property type="entry name" value="BINDING OXIDOREDUCTASE, PUTATIVE (AFU_ORTHOLOGUE AFUA_1G17690)-RELATED"/>
    <property type="match status" value="1"/>
</dbReference>
<dbReference type="Pfam" id="PF01565">
    <property type="entry name" value="FAD_binding_4"/>
    <property type="match status" value="1"/>
</dbReference>
<dbReference type="PROSITE" id="PS51387">
    <property type="entry name" value="FAD_PCMH"/>
    <property type="match status" value="1"/>
</dbReference>
<evidence type="ECO:0000313" key="7">
    <source>
        <dbReference type="Proteomes" id="UP001391051"/>
    </source>
</evidence>
<dbReference type="InterPro" id="IPR016169">
    <property type="entry name" value="FAD-bd_PCMH_sub2"/>
</dbReference>
<evidence type="ECO:0000256" key="4">
    <source>
        <dbReference type="ARBA" id="ARBA00023002"/>
    </source>
</evidence>
<dbReference type="GeneID" id="92072970"/>
<organism evidence="6 7">
    <name type="scientific">Apiospora aurea</name>
    <dbReference type="NCBI Taxonomy" id="335848"/>
    <lineage>
        <taxon>Eukaryota</taxon>
        <taxon>Fungi</taxon>
        <taxon>Dikarya</taxon>
        <taxon>Ascomycota</taxon>
        <taxon>Pezizomycotina</taxon>
        <taxon>Sordariomycetes</taxon>
        <taxon>Xylariomycetidae</taxon>
        <taxon>Amphisphaeriales</taxon>
        <taxon>Apiosporaceae</taxon>
        <taxon>Apiospora</taxon>
    </lineage>
</organism>
<evidence type="ECO:0000313" key="6">
    <source>
        <dbReference type="EMBL" id="KAK7962861.1"/>
    </source>
</evidence>
<dbReference type="EMBL" id="JAQQWE010000002">
    <property type="protein sequence ID" value="KAK7962861.1"/>
    <property type="molecule type" value="Genomic_DNA"/>
</dbReference>
<reference evidence="6 7" key="1">
    <citation type="submission" date="2023-01" db="EMBL/GenBank/DDBJ databases">
        <title>Analysis of 21 Apiospora genomes using comparative genomics revels a genus with tremendous synthesis potential of carbohydrate active enzymes and secondary metabolites.</title>
        <authorList>
            <person name="Sorensen T."/>
        </authorList>
    </citation>
    <scope>NUCLEOTIDE SEQUENCE [LARGE SCALE GENOMIC DNA]</scope>
    <source>
        <strain evidence="6 7">CBS 24483</strain>
    </source>
</reference>
<comment type="similarity">
    <text evidence="1">Belongs to the oxygen-dependent FAD-linked oxidoreductase family.</text>
</comment>
<dbReference type="SUPFAM" id="SSF56176">
    <property type="entry name" value="FAD-binding/transporter-associated domain-like"/>
    <property type="match status" value="1"/>
</dbReference>
<dbReference type="Proteomes" id="UP001391051">
    <property type="component" value="Unassembled WGS sequence"/>
</dbReference>
<evidence type="ECO:0000256" key="1">
    <source>
        <dbReference type="ARBA" id="ARBA00005466"/>
    </source>
</evidence>
<feature type="domain" description="FAD-binding PCMH-type" evidence="5">
    <location>
        <begin position="38"/>
        <end position="207"/>
    </location>
</feature>
<keyword evidence="4" id="KW-0560">Oxidoreductase</keyword>
<keyword evidence="2" id="KW-0285">Flavoprotein</keyword>
<evidence type="ECO:0000259" key="5">
    <source>
        <dbReference type="PROSITE" id="PS51387"/>
    </source>
</evidence>
<dbReference type="PANTHER" id="PTHR42973:SF53">
    <property type="entry name" value="FAD-BINDING PCMH-TYPE DOMAIN-CONTAINING PROTEIN-RELATED"/>
    <property type="match status" value="1"/>
</dbReference>
<keyword evidence="7" id="KW-1185">Reference proteome</keyword>
<dbReference type="InterPro" id="IPR016166">
    <property type="entry name" value="FAD-bd_PCMH"/>
</dbReference>